<name>E2NLM1_9BACE</name>
<dbReference type="InterPro" id="IPR032160">
    <property type="entry name" value="DUF4996"/>
</dbReference>
<dbReference type="GO" id="GO:0006644">
    <property type="term" value="P:phospholipid metabolic process"/>
    <property type="evidence" value="ECO:0007669"/>
    <property type="project" value="TreeGrafter"/>
</dbReference>
<organism evidence="2 3">
    <name type="scientific">Bacteroides cellulosilyticus DSM 14838</name>
    <dbReference type="NCBI Taxonomy" id="537012"/>
    <lineage>
        <taxon>Bacteria</taxon>
        <taxon>Pseudomonadati</taxon>
        <taxon>Bacteroidota</taxon>
        <taxon>Bacteroidia</taxon>
        <taxon>Bacteroidales</taxon>
        <taxon>Bacteroidaceae</taxon>
        <taxon>Bacteroides</taxon>
    </lineage>
</organism>
<proteinExistence type="predicted"/>
<dbReference type="PROSITE" id="PS51704">
    <property type="entry name" value="GP_PDE"/>
    <property type="match status" value="1"/>
</dbReference>
<evidence type="ECO:0000259" key="1">
    <source>
        <dbReference type="PROSITE" id="PS51704"/>
    </source>
</evidence>
<dbReference type="SUPFAM" id="SSF51695">
    <property type="entry name" value="PLC-like phosphodiesterases"/>
    <property type="match status" value="1"/>
</dbReference>
<dbReference type="InterPro" id="IPR030395">
    <property type="entry name" value="GP_PDE_dom"/>
</dbReference>
<dbReference type="Gene3D" id="3.20.20.190">
    <property type="entry name" value="Phosphatidylinositol (PI) phosphodiesterase"/>
    <property type="match status" value="1"/>
</dbReference>
<dbReference type="InterPro" id="IPR036457">
    <property type="entry name" value="PPM-type-like_dom_sf"/>
</dbReference>
<dbReference type="GO" id="GO:0006580">
    <property type="term" value="P:ethanolamine metabolic process"/>
    <property type="evidence" value="ECO:0007669"/>
    <property type="project" value="TreeGrafter"/>
</dbReference>
<dbReference type="EMBL" id="ACCH01000429">
    <property type="protein sequence ID" value="EEF87199.1"/>
    <property type="molecule type" value="Genomic_DNA"/>
</dbReference>
<dbReference type="InterPro" id="IPR017946">
    <property type="entry name" value="PLC-like_Pdiesterase_TIM-brl"/>
</dbReference>
<dbReference type="PANTHER" id="PTHR46320">
    <property type="entry name" value="GLYCEROPHOSPHODIESTER PHOSPHODIESTERASE 1"/>
    <property type="match status" value="1"/>
</dbReference>
<dbReference type="CDD" id="cd08566">
    <property type="entry name" value="GDPD_AtGDE_like"/>
    <property type="match status" value="1"/>
</dbReference>
<dbReference type="Gene3D" id="3.60.40.10">
    <property type="entry name" value="PPM-type phosphatase domain"/>
    <property type="match status" value="1"/>
</dbReference>
<dbReference type="PANTHER" id="PTHR46320:SF1">
    <property type="entry name" value="GLYCEROPHOSPHODIESTER PHOSPHODIESTERASE 1"/>
    <property type="match status" value="1"/>
</dbReference>
<gene>
    <name evidence="2" type="ORF">BACCELL_05215</name>
</gene>
<reference evidence="2 3" key="1">
    <citation type="submission" date="2008-12" db="EMBL/GenBank/DDBJ databases">
        <authorList>
            <person name="Fulton L."/>
            <person name="Clifton S."/>
            <person name="Fulton B."/>
            <person name="Xu J."/>
            <person name="Minx P."/>
            <person name="Pepin K.H."/>
            <person name="Johnson M."/>
            <person name="Bhonagiri V."/>
            <person name="Nash W.E."/>
            <person name="Mardis E.R."/>
            <person name="Wilson R.K."/>
        </authorList>
    </citation>
    <scope>NUCLEOTIDE SEQUENCE [LARGE SCALE GENOMIC DNA]</scope>
    <source>
        <strain evidence="2 3">DSM 14838</strain>
    </source>
</reference>
<evidence type="ECO:0000313" key="2">
    <source>
        <dbReference type="EMBL" id="EEF87199.1"/>
    </source>
</evidence>
<dbReference type="HOGENOM" id="CLU_017813_0_0_10"/>
<sequence length="612" mass="70129">MQRSILKFQQNDYPMKRLKILIGLLFICLGTFSQTRVDSIRDRLFNPNDRSILVASHRGDWRNACENSLEAIENAIKMGVDIVEVDLARTKDGQLILMHDSKLDRTTTGKGLISEHTLAEIKNLRLRNGCHIKTIYKVPTLEEALLVAKGRVMLNLDKAFDYFDQVYELLEKTGTANVVIMKSNSPAEEVKRTYGKYLNKVIFMPKVNLDEDEALQKLNDYLRILNPVAIEFKFASDSNKLPYKVKDIMSGKSRIWYNTLWDTHAGGHDDDCSLVNPDNGYGYLIDHLGTTILQTDRPAYLIDYLKKRTVKKNMDCDRDWSYLTEENEYHLAESPNFVVEEYFLKGKKNPDSNEDGILVTPDFAAVIDGATSKSDFELDGKKTGRLAMELVLEAIRDFPKDIDAEEAMNRITNRIHSFYVKHNLLADLEEQPGKRFTANGVIYSYVRNEVWQVGDCQCIVGHLYSSNEKPIDAIMANTRSVVNEVALLNGMTMEDLEKKDPGRAFIYPFLQQQAVLQNNPKKGQLYSFPVFDGFPIQMEQVKIFPVGDVREIILSSDGYPHLFSTLRDSECYLMNILDNDPLCMRLYKSTKGIKKGNFSFDDRSYLKIRINR</sequence>
<dbReference type="AlphaFoldDB" id="E2NLM1"/>
<dbReference type="GO" id="GO:0070291">
    <property type="term" value="P:N-acylethanolamine metabolic process"/>
    <property type="evidence" value="ECO:0007669"/>
    <property type="project" value="TreeGrafter"/>
</dbReference>
<comment type="caution">
    <text evidence="2">The sequence shown here is derived from an EMBL/GenBank/DDBJ whole genome shotgun (WGS) entry which is preliminary data.</text>
</comment>
<dbReference type="Pfam" id="PF16387">
    <property type="entry name" value="DUF4996"/>
    <property type="match status" value="1"/>
</dbReference>
<dbReference type="GO" id="GO:0005886">
    <property type="term" value="C:plasma membrane"/>
    <property type="evidence" value="ECO:0007669"/>
    <property type="project" value="TreeGrafter"/>
</dbReference>
<feature type="domain" description="GP-PDE" evidence="1">
    <location>
        <begin position="52"/>
        <end position="305"/>
    </location>
</feature>
<dbReference type="GO" id="GO:0008889">
    <property type="term" value="F:glycerophosphodiester phosphodiesterase activity"/>
    <property type="evidence" value="ECO:0007669"/>
    <property type="project" value="TreeGrafter"/>
</dbReference>
<protein>
    <submittedName>
        <fullName evidence="2">Glycerophosphodiester phosphodiesterase family protein</fullName>
    </submittedName>
</protein>
<accession>E2NLM1</accession>
<dbReference type="Proteomes" id="UP000003711">
    <property type="component" value="Unassembled WGS sequence"/>
</dbReference>
<reference evidence="2 3" key="2">
    <citation type="submission" date="2009-01" db="EMBL/GenBank/DDBJ databases">
        <title>Draft genome sequence of Bacteroides cellulosilyticus (DSM 14838).</title>
        <authorList>
            <person name="Sudarsanam P."/>
            <person name="Ley R."/>
            <person name="Guruge J."/>
            <person name="Turnbaugh P.J."/>
            <person name="Mahowald M."/>
            <person name="Liep D."/>
            <person name="Gordon J."/>
        </authorList>
    </citation>
    <scope>NUCLEOTIDE SEQUENCE [LARGE SCALE GENOMIC DNA]</scope>
    <source>
        <strain evidence="2 3">DSM 14838</strain>
    </source>
</reference>
<dbReference type="Pfam" id="PF03009">
    <property type="entry name" value="GDPD"/>
    <property type="match status" value="1"/>
</dbReference>
<evidence type="ECO:0000313" key="3">
    <source>
        <dbReference type="Proteomes" id="UP000003711"/>
    </source>
</evidence>